<protein>
    <submittedName>
        <fullName evidence="2">Aminoglycoside phosphotransferase domain-containing protein</fullName>
    </submittedName>
</protein>
<accession>A0ABR2UVG6</accession>
<evidence type="ECO:0000313" key="3">
    <source>
        <dbReference type="Proteomes" id="UP001408356"/>
    </source>
</evidence>
<feature type="region of interest" description="Disordered" evidence="1">
    <location>
        <begin position="1"/>
        <end position="21"/>
    </location>
</feature>
<proteinExistence type="predicted"/>
<reference evidence="2 3" key="1">
    <citation type="journal article" date="2024" name="J. Plant Pathol.">
        <title>Sequence and assembly of the genome of Seiridium unicorne, isolate CBS 538.82, causal agent of cypress canker disease.</title>
        <authorList>
            <person name="Scali E."/>
            <person name="Rocca G.D."/>
            <person name="Danti R."/>
            <person name="Garbelotto M."/>
            <person name="Barberini S."/>
            <person name="Baroncelli R."/>
            <person name="Emiliani G."/>
        </authorList>
    </citation>
    <scope>NUCLEOTIDE SEQUENCE [LARGE SCALE GENOMIC DNA]</scope>
    <source>
        <strain evidence="2 3">BM-138-508</strain>
    </source>
</reference>
<keyword evidence="3" id="KW-1185">Reference proteome</keyword>
<evidence type="ECO:0000313" key="2">
    <source>
        <dbReference type="EMBL" id="KAK9418672.1"/>
    </source>
</evidence>
<evidence type="ECO:0000256" key="1">
    <source>
        <dbReference type="SAM" id="MobiDB-lite"/>
    </source>
</evidence>
<dbReference type="EMBL" id="JARVKF010000363">
    <property type="protein sequence ID" value="KAK9418672.1"/>
    <property type="molecule type" value="Genomic_DNA"/>
</dbReference>
<dbReference type="Proteomes" id="UP001408356">
    <property type="component" value="Unassembled WGS sequence"/>
</dbReference>
<name>A0ABR2UVG6_9PEZI</name>
<organism evidence="2 3">
    <name type="scientific">Seiridium unicorne</name>
    <dbReference type="NCBI Taxonomy" id="138068"/>
    <lineage>
        <taxon>Eukaryota</taxon>
        <taxon>Fungi</taxon>
        <taxon>Dikarya</taxon>
        <taxon>Ascomycota</taxon>
        <taxon>Pezizomycotina</taxon>
        <taxon>Sordariomycetes</taxon>
        <taxon>Xylariomycetidae</taxon>
        <taxon>Amphisphaeriales</taxon>
        <taxon>Sporocadaceae</taxon>
        <taxon>Seiridium</taxon>
    </lineage>
</organism>
<sequence length="241" mass="27385">MNTVPQDRSLTPPHNPIHGVELTTPDIETLLKKYGSNLDFTSVIEPPSTRSWNNRIYLLSVSDKHNHARIHELVLKVNGRLFGPEKVEKETQCGNIRFRANDHEGMPPDVELAETIHESPFELVIRGVLRDNIKGPAAGNSREDGFVFTHYDLSLRNVLTSGTPAHITGIVVPEFAGFMSPIEEFLNDHVNNDGDWLKPVYNAYLERLENNGIATLMHGITEEHWQQALWLEQFIHNITPW</sequence>
<comment type="caution">
    <text evidence="2">The sequence shown here is derived from an EMBL/GenBank/DDBJ whole genome shotgun (WGS) entry which is preliminary data.</text>
</comment>
<gene>
    <name evidence="2" type="ORF">SUNI508_07929</name>
</gene>